<organism evidence="1 2">
    <name type="scientific">Smallanthus sonchifolius</name>
    <dbReference type="NCBI Taxonomy" id="185202"/>
    <lineage>
        <taxon>Eukaryota</taxon>
        <taxon>Viridiplantae</taxon>
        <taxon>Streptophyta</taxon>
        <taxon>Embryophyta</taxon>
        <taxon>Tracheophyta</taxon>
        <taxon>Spermatophyta</taxon>
        <taxon>Magnoliopsida</taxon>
        <taxon>eudicotyledons</taxon>
        <taxon>Gunneridae</taxon>
        <taxon>Pentapetalae</taxon>
        <taxon>asterids</taxon>
        <taxon>campanulids</taxon>
        <taxon>Asterales</taxon>
        <taxon>Asteraceae</taxon>
        <taxon>Asteroideae</taxon>
        <taxon>Heliantheae alliance</taxon>
        <taxon>Millerieae</taxon>
        <taxon>Smallanthus</taxon>
    </lineage>
</organism>
<reference evidence="2" key="1">
    <citation type="journal article" date="2022" name="Mol. Ecol. Resour.">
        <title>The genomes of chicory, endive, great burdock and yacon provide insights into Asteraceae palaeo-polyploidization history and plant inulin production.</title>
        <authorList>
            <person name="Fan W."/>
            <person name="Wang S."/>
            <person name="Wang H."/>
            <person name="Wang A."/>
            <person name="Jiang F."/>
            <person name="Liu H."/>
            <person name="Zhao H."/>
            <person name="Xu D."/>
            <person name="Zhang Y."/>
        </authorList>
    </citation>
    <scope>NUCLEOTIDE SEQUENCE [LARGE SCALE GENOMIC DNA]</scope>
    <source>
        <strain evidence="2">cv. Yunnan</strain>
    </source>
</reference>
<protein>
    <submittedName>
        <fullName evidence="1">Uncharacterized protein</fullName>
    </submittedName>
</protein>
<sequence>MDQITSSYSDSSSSSSYEQRRQQQHRKNTIKSSKSSYHTSLHSVRKPLPIGKPISKHFIAPLPPTPLKIYSVEPSKFKEVVRVLTSTPEFQYPSARRLKDKAPPPLVISAVPKPSLYPKSTPPAPPLPLDGGGMMSPLSTFLMSQDFCNLLNETMQTSTFTSSTTPGMDFFENLSPKAVAHDPSGGALMSPRELISLSPTSLSWCSSVLFGPGTLSAVSQSPVL</sequence>
<proteinExistence type="predicted"/>
<reference evidence="1 2" key="2">
    <citation type="journal article" date="2022" name="Mol. Ecol. Resour.">
        <title>The genomes of chicory, endive, great burdock and yacon provide insights into Asteraceae paleo-polyploidization history and plant inulin production.</title>
        <authorList>
            <person name="Fan W."/>
            <person name="Wang S."/>
            <person name="Wang H."/>
            <person name="Wang A."/>
            <person name="Jiang F."/>
            <person name="Liu H."/>
            <person name="Zhao H."/>
            <person name="Xu D."/>
            <person name="Zhang Y."/>
        </authorList>
    </citation>
    <scope>NUCLEOTIDE SEQUENCE [LARGE SCALE GENOMIC DNA]</scope>
    <source>
        <strain evidence="2">cv. Yunnan</strain>
        <tissue evidence="1">Leaves</tissue>
    </source>
</reference>
<keyword evidence="2" id="KW-1185">Reference proteome</keyword>
<accession>A0ACB9GNZ2</accession>
<evidence type="ECO:0000313" key="1">
    <source>
        <dbReference type="EMBL" id="KAI3785152.1"/>
    </source>
</evidence>
<gene>
    <name evidence="1" type="ORF">L1987_44265</name>
</gene>
<dbReference type="EMBL" id="CM042031">
    <property type="protein sequence ID" value="KAI3785152.1"/>
    <property type="molecule type" value="Genomic_DNA"/>
</dbReference>
<dbReference type="Proteomes" id="UP001056120">
    <property type="component" value="Linkage Group LG14"/>
</dbReference>
<name>A0ACB9GNZ2_9ASTR</name>
<comment type="caution">
    <text evidence="1">The sequence shown here is derived from an EMBL/GenBank/DDBJ whole genome shotgun (WGS) entry which is preliminary data.</text>
</comment>
<evidence type="ECO:0000313" key="2">
    <source>
        <dbReference type="Proteomes" id="UP001056120"/>
    </source>
</evidence>